<dbReference type="SMART" id="SM00878">
    <property type="entry name" value="Biotin_carb_C"/>
    <property type="match status" value="1"/>
</dbReference>
<feature type="domain" description="Biotin carboxylation" evidence="11">
    <location>
        <begin position="2"/>
        <end position="449"/>
    </location>
</feature>
<dbReference type="Pfam" id="PF00364">
    <property type="entry name" value="Biotin_lipoyl"/>
    <property type="match status" value="1"/>
</dbReference>
<dbReference type="PROSITE" id="PS00866">
    <property type="entry name" value="CPSASE_1"/>
    <property type="match status" value="1"/>
</dbReference>
<dbReference type="InterPro" id="IPR000089">
    <property type="entry name" value="Biotin_lipoyl"/>
</dbReference>
<dbReference type="PROSITE" id="PS00867">
    <property type="entry name" value="CPSASE_2"/>
    <property type="match status" value="1"/>
</dbReference>
<dbReference type="InterPro" id="IPR016185">
    <property type="entry name" value="PreATP-grasp_dom_sf"/>
</dbReference>
<proteinExistence type="predicted"/>
<keyword evidence="6" id="KW-0092">Biotin</keyword>
<dbReference type="SUPFAM" id="SSF51246">
    <property type="entry name" value="Rudiment single hybrid motif"/>
    <property type="match status" value="1"/>
</dbReference>
<evidence type="ECO:0000256" key="7">
    <source>
        <dbReference type="PROSITE-ProRule" id="PRU00409"/>
    </source>
</evidence>
<dbReference type="PANTHER" id="PTHR18866">
    <property type="entry name" value="CARBOXYLASE:PYRUVATE/ACETYL-COA/PROPIONYL-COA CARBOXYLASE"/>
    <property type="match status" value="1"/>
</dbReference>
<protein>
    <recommendedName>
        <fullName evidence="2">biotin carboxylase</fullName>
        <ecNumber evidence="2">6.3.4.14</ecNumber>
    </recommendedName>
</protein>
<evidence type="ECO:0000259" key="9">
    <source>
        <dbReference type="PROSITE" id="PS50968"/>
    </source>
</evidence>
<dbReference type="Gene3D" id="3.30.470.20">
    <property type="entry name" value="ATP-grasp fold, B domain"/>
    <property type="match status" value="1"/>
</dbReference>
<dbReference type="SUPFAM" id="SSF56059">
    <property type="entry name" value="Glutathione synthetase ATP-binding domain-like"/>
    <property type="match status" value="1"/>
</dbReference>
<dbReference type="InterPro" id="IPR011053">
    <property type="entry name" value="Single_hybrid_motif"/>
</dbReference>
<dbReference type="PANTHER" id="PTHR18866:SF33">
    <property type="entry name" value="METHYLCROTONOYL-COA CARBOXYLASE SUBUNIT ALPHA, MITOCHONDRIAL-RELATED"/>
    <property type="match status" value="1"/>
</dbReference>
<feature type="region of interest" description="Disordered" evidence="8">
    <location>
        <begin position="525"/>
        <end position="552"/>
    </location>
</feature>
<dbReference type="InterPro" id="IPR050856">
    <property type="entry name" value="Biotin_carboxylase_complex"/>
</dbReference>
<dbReference type="Pfam" id="PF02786">
    <property type="entry name" value="CPSase_L_D2"/>
    <property type="match status" value="1"/>
</dbReference>
<feature type="compositionally biased region" description="Low complexity" evidence="8">
    <location>
        <begin position="681"/>
        <end position="697"/>
    </location>
</feature>
<dbReference type="PROSITE" id="PS50979">
    <property type="entry name" value="BC"/>
    <property type="match status" value="1"/>
</dbReference>
<dbReference type="InterPro" id="IPR011761">
    <property type="entry name" value="ATP-grasp"/>
</dbReference>
<feature type="domain" description="Lipoyl-binding" evidence="9">
    <location>
        <begin position="607"/>
        <end position="679"/>
    </location>
</feature>
<dbReference type="RefSeq" id="WP_345030153.1">
    <property type="nucleotide sequence ID" value="NZ_BAABGL010000004.1"/>
</dbReference>
<dbReference type="SUPFAM" id="SSF51230">
    <property type="entry name" value="Single hybrid motif"/>
    <property type="match status" value="1"/>
</dbReference>
<dbReference type="Pfam" id="PF00289">
    <property type="entry name" value="Biotin_carb_N"/>
    <property type="match status" value="1"/>
</dbReference>
<dbReference type="Pfam" id="PF02785">
    <property type="entry name" value="Biotin_carb_C"/>
    <property type="match status" value="1"/>
</dbReference>
<dbReference type="Proteomes" id="UP001500642">
    <property type="component" value="Unassembled WGS sequence"/>
</dbReference>
<dbReference type="EC" id="6.3.4.14" evidence="2"/>
<dbReference type="EMBL" id="BAABGL010000004">
    <property type="protein sequence ID" value="GAA4386063.1"/>
    <property type="molecule type" value="Genomic_DNA"/>
</dbReference>
<evidence type="ECO:0000259" key="10">
    <source>
        <dbReference type="PROSITE" id="PS50975"/>
    </source>
</evidence>
<keyword evidence="5 7" id="KW-0067">ATP-binding</keyword>
<comment type="cofactor">
    <cofactor evidence="1">
        <name>biotin</name>
        <dbReference type="ChEBI" id="CHEBI:57586"/>
    </cofactor>
</comment>
<feature type="region of interest" description="Disordered" evidence="8">
    <location>
        <begin position="681"/>
        <end position="705"/>
    </location>
</feature>
<dbReference type="CDD" id="cd06850">
    <property type="entry name" value="biotinyl_domain"/>
    <property type="match status" value="1"/>
</dbReference>
<gene>
    <name evidence="12" type="ORF">GCM10023167_08560</name>
</gene>
<reference evidence="13" key="1">
    <citation type="journal article" date="2019" name="Int. J. Syst. Evol. Microbiol.">
        <title>The Global Catalogue of Microorganisms (GCM) 10K type strain sequencing project: providing services to taxonomists for standard genome sequencing and annotation.</title>
        <authorList>
            <consortium name="The Broad Institute Genomics Platform"/>
            <consortium name="The Broad Institute Genome Sequencing Center for Infectious Disease"/>
            <person name="Wu L."/>
            <person name="Ma J."/>
        </authorList>
    </citation>
    <scope>NUCLEOTIDE SEQUENCE [LARGE SCALE GENOMIC DNA]</scope>
    <source>
        <strain evidence="13">JCM 17808</strain>
    </source>
</reference>
<sequence length="705" mass="74330">MLFDTVLIANRGEIALRVIRTCRRLGIRTVAVYSDADADAAHVRAADTAVRLGPAAASESYLDIGKVIAAARATGAQAIHPGYGFLSENAAFAAACEDAGIVFLGPTAAAIRTMGDKITAKQAVAAHGVPLVPGVAEAGLTDEQLITAAEDVGFPVLIKPSAGGGGKGMHAVFDAADLPAALRAARREAANSFGDDTLFLERLVATPRHIEVQVLADEHGTVVHLGERECSLQRRHQKVIEEAPSALLDAATRARIGEAACNTARSVGYRGAGTVEFIVAADNPEEFFFMEMNTRLQVEHPVTEEVTGFDLVEWQLRIGAGQRIDFAQDEVTLTGHAIEARIYAEDPARGFLPTGGTALDVVFPEGEGVRVDAGLDAGQRIATDYDPMIAKLIVHAPDRPAAVAKLRDALQRSAVPGIVTNIDFLRTLLSREDVVAGELDTGLIDRMSTGSEIEHTPSEADWAFAALAVLGDATKARTSDSVWNRPSSWRTSQPAVLRVPLTHEGDERLIGVDLENVDLARFERDGAGSGGGGTAGAGVARPAGTSAQAPRGREITVREDGVDRRAHVWTTRVIDSRAQRPTLEIWVRSETGIFRFTRAVADPTLDPGEAGAEVTAPMPGFVIDVRAADGEAVEAGQPLIVVEAMKMEHVLTAPMAGTVHLRTAAGAQVALDELLATVTDDAGTDTSETSDSSTDASSTDKDGQS</sequence>
<dbReference type="InterPro" id="IPR005482">
    <property type="entry name" value="Biotin_COase_C"/>
</dbReference>
<evidence type="ECO:0000259" key="11">
    <source>
        <dbReference type="PROSITE" id="PS50979"/>
    </source>
</evidence>
<accession>A0ABP8J6R2</accession>
<comment type="caution">
    <text evidence="12">The sequence shown here is derived from an EMBL/GenBank/DDBJ whole genome shotgun (WGS) entry which is preliminary data.</text>
</comment>
<evidence type="ECO:0000256" key="5">
    <source>
        <dbReference type="ARBA" id="ARBA00022840"/>
    </source>
</evidence>
<dbReference type="InterPro" id="IPR011764">
    <property type="entry name" value="Biotin_carboxylation_dom"/>
</dbReference>
<name>A0ABP8J6R2_9MICO</name>
<dbReference type="SUPFAM" id="SSF52440">
    <property type="entry name" value="PreATP-grasp domain"/>
    <property type="match status" value="1"/>
</dbReference>
<evidence type="ECO:0000256" key="3">
    <source>
        <dbReference type="ARBA" id="ARBA00022598"/>
    </source>
</evidence>
<evidence type="ECO:0000313" key="13">
    <source>
        <dbReference type="Proteomes" id="UP001500642"/>
    </source>
</evidence>
<evidence type="ECO:0000256" key="8">
    <source>
        <dbReference type="SAM" id="MobiDB-lite"/>
    </source>
</evidence>
<evidence type="ECO:0000256" key="1">
    <source>
        <dbReference type="ARBA" id="ARBA00001953"/>
    </source>
</evidence>
<dbReference type="Gene3D" id="3.30.700.40">
    <property type="match status" value="1"/>
</dbReference>
<dbReference type="PROSITE" id="PS50975">
    <property type="entry name" value="ATP_GRASP"/>
    <property type="match status" value="1"/>
</dbReference>
<dbReference type="InterPro" id="IPR005479">
    <property type="entry name" value="CPAse_ATP-bd"/>
</dbReference>
<keyword evidence="13" id="KW-1185">Reference proteome</keyword>
<dbReference type="Gene3D" id="2.40.50.100">
    <property type="match status" value="1"/>
</dbReference>
<dbReference type="InterPro" id="IPR001882">
    <property type="entry name" value="Biotin_BS"/>
</dbReference>
<feature type="compositionally biased region" description="Gly residues" evidence="8">
    <location>
        <begin position="527"/>
        <end position="536"/>
    </location>
</feature>
<dbReference type="InterPro" id="IPR005481">
    <property type="entry name" value="BC-like_N"/>
</dbReference>
<evidence type="ECO:0000313" key="12">
    <source>
        <dbReference type="EMBL" id="GAA4386063.1"/>
    </source>
</evidence>
<evidence type="ECO:0000256" key="4">
    <source>
        <dbReference type="ARBA" id="ARBA00022741"/>
    </source>
</evidence>
<evidence type="ECO:0000256" key="2">
    <source>
        <dbReference type="ARBA" id="ARBA00013263"/>
    </source>
</evidence>
<organism evidence="12 13">
    <name type="scientific">Brevibacterium pityocampae</name>
    <dbReference type="NCBI Taxonomy" id="506594"/>
    <lineage>
        <taxon>Bacteria</taxon>
        <taxon>Bacillati</taxon>
        <taxon>Actinomycetota</taxon>
        <taxon>Actinomycetes</taxon>
        <taxon>Micrococcales</taxon>
        <taxon>Brevibacteriaceae</taxon>
        <taxon>Brevibacterium</taxon>
    </lineage>
</organism>
<keyword evidence="3" id="KW-0436">Ligase</keyword>
<dbReference type="PROSITE" id="PS00188">
    <property type="entry name" value="BIOTIN"/>
    <property type="match status" value="1"/>
</dbReference>
<keyword evidence="4 7" id="KW-0547">Nucleotide-binding</keyword>
<evidence type="ECO:0000256" key="6">
    <source>
        <dbReference type="ARBA" id="ARBA00023267"/>
    </source>
</evidence>
<dbReference type="InterPro" id="IPR011054">
    <property type="entry name" value="Rudment_hybrid_motif"/>
</dbReference>
<dbReference type="PROSITE" id="PS50968">
    <property type="entry name" value="BIOTINYL_LIPOYL"/>
    <property type="match status" value="1"/>
</dbReference>
<feature type="domain" description="ATP-grasp" evidence="10">
    <location>
        <begin position="121"/>
        <end position="320"/>
    </location>
</feature>
<dbReference type="NCBIfam" id="NF006367">
    <property type="entry name" value="PRK08591.1"/>
    <property type="match status" value="1"/>
</dbReference>